<keyword evidence="2" id="KW-1185">Reference proteome</keyword>
<organism evidence="1 2">
    <name type="scientific">Zophobas morio</name>
    <dbReference type="NCBI Taxonomy" id="2755281"/>
    <lineage>
        <taxon>Eukaryota</taxon>
        <taxon>Metazoa</taxon>
        <taxon>Ecdysozoa</taxon>
        <taxon>Arthropoda</taxon>
        <taxon>Hexapoda</taxon>
        <taxon>Insecta</taxon>
        <taxon>Pterygota</taxon>
        <taxon>Neoptera</taxon>
        <taxon>Endopterygota</taxon>
        <taxon>Coleoptera</taxon>
        <taxon>Polyphaga</taxon>
        <taxon>Cucujiformia</taxon>
        <taxon>Tenebrionidae</taxon>
        <taxon>Zophobas</taxon>
    </lineage>
</organism>
<dbReference type="Proteomes" id="UP001168821">
    <property type="component" value="Unassembled WGS sequence"/>
</dbReference>
<protein>
    <submittedName>
        <fullName evidence="1">Uncharacterized protein</fullName>
    </submittedName>
</protein>
<dbReference type="AlphaFoldDB" id="A0AA38M0P6"/>
<name>A0AA38M0P6_9CUCU</name>
<gene>
    <name evidence="1" type="ORF">Zmor_002912</name>
</gene>
<reference evidence="1" key="1">
    <citation type="journal article" date="2023" name="G3 (Bethesda)">
        <title>Whole genome assemblies of Zophobas morio and Tenebrio molitor.</title>
        <authorList>
            <person name="Kaur S."/>
            <person name="Stinson S.A."/>
            <person name="diCenzo G.C."/>
        </authorList>
    </citation>
    <scope>NUCLEOTIDE SEQUENCE</scope>
    <source>
        <strain evidence="1">QUZm001</strain>
    </source>
</reference>
<proteinExistence type="predicted"/>
<accession>A0AA38M0P6</accession>
<comment type="caution">
    <text evidence="1">The sequence shown here is derived from an EMBL/GenBank/DDBJ whole genome shotgun (WGS) entry which is preliminary data.</text>
</comment>
<dbReference type="EMBL" id="JALNTZ010000010">
    <property type="protein sequence ID" value="KAJ3639560.1"/>
    <property type="molecule type" value="Genomic_DNA"/>
</dbReference>
<evidence type="ECO:0000313" key="1">
    <source>
        <dbReference type="EMBL" id="KAJ3639560.1"/>
    </source>
</evidence>
<sequence>MPKTLAFRASAEAWGHAACLLWRITRVFAPPALLRLLLRSPFLLGCSVHLDGRWGREGAPRTSVAHTLLATAIRLEGAKDRRRCTRKLDLNPVPSRSPRCSLVLLAALDSNRRRKLLRLRPAPPPRRLALTLLVDWLAL</sequence>
<evidence type="ECO:0000313" key="2">
    <source>
        <dbReference type="Proteomes" id="UP001168821"/>
    </source>
</evidence>